<evidence type="ECO:0000313" key="3">
    <source>
        <dbReference type="Proteomes" id="UP000768471"/>
    </source>
</evidence>
<keyword evidence="1" id="KW-0732">Signal</keyword>
<dbReference type="Proteomes" id="UP000768471">
    <property type="component" value="Unassembled WGS sequence"/>
</dbReference>
<feature type="chain" id="PRO_5045991020" description="Lipoprotein" evidence="1">
    <location>
        <begin position="28"/>
        <end position="122"/>
    </location>
</feature>
<proteinExistence type="predicted"/>
<feature type="signal peptide" evidence="1">
    <location>
        <begin position="1"/>
        <end position="27"/>
    </location>
</feature>
<comment type="caution">
    <text evidence="2">The sequence shown here is derived from an EMBL/GenBank/DDBJ whole genome shotgun (WGS) entry which is preliminary data.</text>
</comment>
<keyword evidence="3" id="KW-1185">Reference proteome</keyword>
<dbReference type="RefSeq" id="WP_197903745.1">
    <property type="nucleotide sequence ID" value="NZ_JACSGR010000007.1"/>
</dbReference>
<sequence length="122" mass="14046">MQKIIFLSGVAILLLTSCTNSCFMAFAVTGCYDRNKDFPSISAYQKTESMGRTDVRQRWDDAVSCGAKYGDNNIIILNGKDWRDNPKDEREKIINSFRQCMSRKGYTRLSPMDCYHQDVCNY</sequence>
<name>A0ABS0NCB2_9NEIS</name>
<evidence type="ECO:0000256" key="1">
    <source>
        <dbReference type="SAM" id="SignalP"/>
    </source>
</evidence>
<protein>
    <recommendedName>
        <fullName evidence="4">Lipoprotein</fullName>
    </recommendedName>
</protein>
<organism evidence="2 3">
    <name type="scientific">Eikenella glucosivorans</name>
    <dbReference type="NCBI Taxonomy" id="2766967"/>
    <lineage>
        <taxon>Bacteria</taxon>
        <taxon>Pseudomonadati</taxon>
        <taxon>Pseudomonadota</taxon>
        <taxon>Betaproteobacteria</taxon>
        <taxon>Neisseriales</taxon>
        <taxon>Neisseriaceae</taxon>
        <taxon>Eikenella</taxon>
    </lineage>
</organism>
<dbReference type="EMBL" id="JACSGR010000007">
    <property type="protein sequence ID" value="MBH5329914.1"/>
    <property type="molecule type" value="Genomic_DNA"/>
</dbReference>
<dbReference type="PROSITE" id="PS51257">
    <property type="entry name" value="PROKAR_LIPOPROTEIN"/>
    <property type="match status" value="1"/>
</dbReference>
<reference evidence="2 3" key="1">
    <citation type="submission" date="2020-09" db="EMBL/GenBank/DDBJ databases">
        <title>Eikenella S3660 sp. nov., isolated from a throat swab.</title>
        <authorList>
            <person name="Buhl M."/>
        </authorList>
    </citation>
    <scope>NUCLEOTIDE SEQUENCE [LARGE SCALE GENOMIC DNA]</scope>
    <source>
        <strain evidence="2 3">S3360</strain>
    </source>
</reference>
<evidence type="ECO:0000313" key="2">
    <source>
        <dbReference type="EMBL" id="MBH5329914.1"/>
    </source>
</evidence>
<gene>
    <name evidence="2" type="ORF">H9Q10_09575</name>
</gene>
<evidence type="ECO:0008006" key="4">
    <source>
        <dbReference type="Google" id="ProtNLM"/>
    </source>
</evidence>
<accession>A0ABS0NCB2</accession>